<protein>
    <submittedName>
        <fullName evidence="3">Uncharacterized protein</fullName>
    </submittedName>
</protein>
<keyword evidence="2" id="KW-0472">Membrane</keyword>
<sequence length="172" mass="19465">MSLEPKNLEAALPPSYSMATPTNEPRQTEQSQTLQQRPEAQLEDQFLKRRLENFHKRAQISEEAMLHWSFFLTIVLWAVTWLAAVFWTVLNHRNKQCSSLLGLLVWLVYVVGMVAFLRAVAGLFLDEKLIGSIPGSWSRGFGIGLRNNLDLLMLVPAVFVVLELGPACQARD</sequence>
<evidence type="ECO:0000313" key="4">
    <source>
        <dbReference type="Proteomes" id="UP001175353"/>
    </source>
</evidence>
<comment type="caution">
    <text evidence="3">The sequence shown here is derived from an EMBL/GenBank/DDBJ whole genome shotgun (WGS) entry which is preliminary data.</text>
</comment>
<reference evidence="3" key="1">
    <citation type="submission" date="2023-06" db="EMBL/GenBank/DDBJ databases">
        <title>Black Yeasts Isolated from many extreme environments.</title>
        <authorList>
            <person name="Coleine C."/>
            <person name="Stajich J.E."/>
            <person name="Selbmann L."/>
        </authorList>
    </citation>
    <scope>NUCLEOTIDE SEQUENCE</scope>
    <source>
        <strain evidence="3">CCFEE 5200</strain>
    </source>
</reference>
<dbReference type="AlphaFoldDB" id="A0AAN6QJP7"/>
<feature type="transmembrane region" description="Helical" evidence="2">
    <location>
        <begin position="101"/>
        <end position="125"/>
    </location>
</feature>
<evidence type="ECO:0000256" key="2">
    <source>
        <dbReference type="SAM" id="Phobius"/>
    </source>
</evidence>
<accession>A0AAN6QJP7</accession>
<gene>
    <name evidence="3" type="ORF">LTR91_017229</name>
</gene>
<organism evidence="3 4">
    <name type="scientific">Friedmanniomyces endolithicus</name>
    <dbReference type="NCBI Taxonomy" id="329885"/>
    <lineage>
        <taxon>Eukaryota</taxon>
        <taxon>Fungi</taxon>
        <taxon>Dikarya</taxon>
        <taxon>Ascomycota</taxon>
        <taxon>Pezizomycotina</taxon>
        <taxon>Dothideomycetes</taxon>
        <taxon>Dothideomycetidae</taxon>
        <taxon>Mycosphaerellales</taxon>
        <taxon>Teratosphaeriaceae</taxon>
        <taxon>Friedmanniomyces</taxon>
    </lineage>
</organism>
<keyword evidence="2" id="KW-0812">Transmembrane</keyword>
<dbReference type="Proteomes" id="UP001175353">
    <property type="component" value="Unassembled WGS sequence"/>
</dbReference>
<feature type="compositionally biased region" description="Polar residues" evidence="1">
    <location>
        <begin position="17"/>
        <end position="35"/>
    </location>
</feature>
<keyword evidence="2" id="KW-1133">Transmembrane helix</keyword>
<dbReference type="EMBL" id="JAUJLE010000220">
    <property type="protein sequence ID" value="KAK0967251.1"/>
    <property type="molecule type" value="Genomic_DNA"/>
</dbReference>
<feature type="region of interest" description="Disordered" evidence="1">
    <location>
        <begin position="1"/>
        <end position="35"/>
    </location>
</feature>
<name>A0AAN6QJP7_9PEZI</name>
<evidence type="ECO:0000313" key="3">
    <source>
        <dbReference type="EMBL" id="KAK0967251.1"/>
    </source>
</evidence>
<keyword evidence="4" id="KW-1185">Reference proteome</keyword>
<proteinExistence type="predicted"/>
<evidence type="ECO:0000256" key="1">
    <source>
        <dbReference type="SAM" id="MobiDB-lite"/>
    </source>
</evidence>
<feature type="transmembrane region" description="Helical" evidence="2">
    <location>
        <begin position="145"/>
        <end position="165"/>
    </location>
</feature>
<feature type="transmembrane region" description="Helical" evidence="2">
    <location>
        <begin position="68"/>
        <end position="89"/>
    </location>
</feature>